<keyword evidence="2" id="KW-1185">Reference proteome</keyword>
<dbReference type="KEGG" id="pmar:B0X71_03225"/>
<evidence type="ECO:0000313" key="1">
    <source>
        <dbReference type="EMBL" id="AQQ52220.1"/>
    </source>
</evidence>
<dbReference type="RefSeq" id="WP_077588092.1">
    <property type="nucleotide sequence ID" value="NZ_CP019640.1"/>
</dbReference>
<proteinExistence type="predicted"/>
<organism evidence="1 2">
    <name type="scientific">Planococcus lenghuensis</name>
    <dbReference type="NCBI Taxonomy" id="2213202"/>
    <lineage>
        <taxon>Bacteria</taxon>
        <taxon>Bacillati</taxon>
        <taxon>Bacillota</taxon>
        <taxon>Bacilli</taxon>
        <taxon>Bacillales</taxon>
        <taxon>Caryophanaceae</taxon>
        <taxon>Planococcus</taxon>
    </lineage>
</organism>
<name>A0A1Q2KVJ6_9BACL</name>
<dbReference type="AlphaFoldDB" id="A0A1Q2KVJ6"/>
<sequence length="109" mass="12811">MINTKVASKVAFCVLYDRADVKEVKNGQLALIAFMKDSHTYRVIYDLKRRHMVSVYTEHNHVLRLNYAERSMLTNRLSVELEVKKAYFKDILFCETCEGFHFHEQCCSA</sequence>
<reference evidence="1 2" key="1">
    <citation type="submission" date="2017-02" db="EMBL/GenBank/DDBJ databases">
        <title>The complete genomic sequence of a novel cold adapted crude oil-degrading bacterium Planococcus qaidamina Y42.</title>
        <authorList>
            <person name="Yang R."/>
        </authorList>
    </citation>
    <scope>NUCLEOTIDE SEQUENCE [LARGE SCALE GENOMIC DNA]</scope>
    <source>
        <strain evidence="1 2">Y42</strain>
    </source>
</reference>
<protein>
    <submittedName>
        <fullName evidence="1">Uncharacterized protein</fullName>
    </submittedName>
</protein>
<accession>A0A1Q2KVJ6</accession>
<gene>
    <name evidence="1" type="ORF">B0X71_03225</name>
</gene>
<dbReference type="Proteomes" id="UP000188184">
    <property type="component" value="Chromosome"/>
</dbReference>
<dbReference type="EMBL" id="CP019640">
    <property type="protein sequence ID" value="AQQ52220.1"/>
    <property type="molecule type" value="Genomic_DNA"/>
</dbReference>
<evidence type="ECO:0000313" key="2">
    <source>
        <dbReference type="Proteomes" id="UP000188184"/>
    </source>
</evidence>